<reference evidence="3 4" key="1">
    <citation type="submission" date="2018-01" db="EMBL/GenBank/DDBJ databases">
        <authorList>
            <person name="Fu G.-Y."/>
        </authorList>
    </citation>
    <scope>NUCLEOTIDE SEQUENCE [LARGE SCALE GENOMIC DNA]</scope>
    <source>
        <strain evidence="3 4">SY39</strain>
    </source>
</reference>
<gene>
    <name evidence="3" type="ORF">C0099_12390</name>
</gene>
<dbReference type="KEGG" id="atw:C0099_12390"/>
<name>A0A2I6SB40_9RHOO</name>
<dbReference type="EMBL" id="CP025682">
    <property type="protein sequence ID" value="AUN96464.1"/>
    <property type="molecule type" value="Genomic_DNA"/>
</dbReference>
<dbReference type="AlphaFoldDB" id="A0A2I6SB40"/>
<accession>A0A2I6SB40</accession>
<feature type="region of interest" description="Disordered" evidence="1">
    <location>
        <begin position="128"/>
        <end position="159"/>
    </location>
</feature>
<dbReference type="Proteomes" id="UP000242205">
    <property type="component" value="Chromosome"/>
</dbReference>
<dbReference type="InterPro" id="IPR011723">
    <property type="entry name" value="Znf/thioredoxin_put"/>
</dbReference>
<keyword evidence="4" id="KW-1185">Reference proteome</keyword>
<sequence>MSIARCPACLTAFRVGEDVLAQRGGRVRCGHCYRPFNALEHLVAEQPEEASPARATDAGLDFEIPERFGPPRSTTAPAAEPMASTMVARTGAQDEIDEPTPDDAPQEAPAPIWKALTPARAEAHGRNAFAASGFTRRVEEDDRVEPSLDGEPDLPPPATASIAAVDASMDTDDHDPIERWRERAYGPEPQPRRWAWALGVGMLLGTLVAQASFIYREPITREWPRLRPVYLQVCERLGCEMPLPRVLERLDVAATRLDPVPGSDRRFVLVAEIANLANHPQQLPHLELSLQDRDDHAVARRAFAPEEWLPADADPAAGIAAGSRLNVALPFETAEQARPAGFRVNLFYP</sequence>
<dbReference type="OrthoDB" id="5294582at2"/>
<feature type="domain" description="Zinc finger/thioredoxin putative" evidence="2">
    <location>
        <begin position="3"/>
        <end position="37"/>
    </location>
</feature>
<protein>
    <recommendedName>
        <fullName evidence="2">Zinc finger/thioredoxin putative domain-containing protein</fullName>
    </recommendedName>
</protein>
<dbReference type="NCBIfam" id="TIGR02098">
    <property type="entry name" value="MJ0042_CXXC"/>
    <property type="match status" value="1"/>
</dbReference>
<evidence type="ECO:0000256" key="1">
    <source>
        <dbReference type="SAM" id="MobiDB-lite"/>
    </source>
</evidence>
<organism evidence="3 4">
    <name type="scientific">Pseudazoarcus pumilus</name>
    <dbReference type="NCBI Taxonomy" id="2067960"/>
    <lineage>
        <taxon>Bacteria</taxon>
        <taxon>Pseudomonadati</taxon>
        <taxon>Pseudomonadota</taxon>
        <taxon>Betaproteobacteria</taxon>
        <taxon>Rhodocyclales</taxon>
        <taxon>Zoogloeaceae</taxon>
        <taxon>Pseudazoarcus</taxon>
    </lineage>
</organism>
<evidence type="ECO:0000313" key="4">
    <source>
        <dbReference type="Proteomes" id="UP000242205"/>
    </source>
</evidence>
<dbReference type="InterPro" id="IPR021834">
    <property type="entry name" value="DUF3426"/>
</dbReference>
<evidence type="ECO:0000259" key="2">
    <source>
        <dbReference type="Pfam" id="PF13719"/>
    </source>
</evidence>
<proteinExistence type="predicted"/>
<evidence type="ECO:0000313" key="3">
    <source>
        <dbReference type="EMBL" id="AUN96464.1"/>
    </source>
</evidence>
<dbReference type="Pfam" id="PF11906">
    <property type="entry name" value="DUF3426"/>
    <property type="match status" value="1"/>
</dbReference>
<dbReference type="RefSeq" id="WP_102248501.1">
    <property type="nucleotide sequence ID" value="NZ_CP025682.1"/>
</dbReference>
<dbReference type="Pfam" id="PF13719">
    <property type="entry name" value="Zn_ribbon_5"/>
    <property type="match status" value="1"/>
</dbReference>
<feature type="compositionally biased region" description="Basic and acidic residues" evidence="1">
    <location>
        <begin position="136"/>
        <end position="146"/>
    </location>
</feature>